<keyword evidence="3" id="KW-1185">Reference proteome</keyword>
<evidence type="ECO:0000313" key="2">
    <source>
        <dbReference type="EMBL" id="MFG1703505.1"/>
    </source>
</evidence>
<reference evidence="2 3" key="1">
    <citation type="submission" date="2024-10" db="EMBL/GenBank/DDBJ databases">
        <authorList>
            <person name="Topkara A.R."/>
            <person name="Saygin H."/>
        </authorList>
    </citation>
    <scope>NUCLEOTIDE SEQUENCE [LARGE SCALE GENOMIC DNA]</scope>
    <source>
        <strain evidence="2 3">M3C6</strain>
    </source>
</reference>
<name>A0ABW7A856_9ACTN</name>
<dbReference type="EMBL" id="JBICRM010000005">
    <property type="protein sequence ID" value="MFG1703505.1"/>
    <property type="molecule type" value="Genomic_DNA"/>
</dbReference>
<comment type="caution">
    <text evidence="2">The sequence shown here is derived from an EMBL/GenBank/DDBJ whole genome shotgun (WGS) entry which is preliminary data.</text>
</comment>
<sequence>MKTPQPVRRVAACAAVILAALALATPPAQAGGGAATDTNVVRGPQADECHYADV</sequence>
<accession>A0ABW7A856</accession>
<evidence type="ECO:0000313" key="3">
    <source>
        <dbReference type="Proteomes" id="UP001603978"/>
    </source>
</evidence>
<proteinExistence type="predicted"/>
<evidence type="ECO:0000256" key="1">
    <source>
        <dbReference type="SAM" id="SignalP"/>
    </source>
</evidence>
<dbReference type="RefSeq" id="WP_393164168.1">
    <property type="nucleotide sequence ID" value="NZ_JBICRM010000005.1"/>
</dbReference>
<protein>
    <submittedName>
        <fullName evidence="2">Uncharacterized protein</fullName>
    </submittedName>
</protein>
<feature type="signal peptide" evidence="1">
    <location>
        <begin position="1"/>
        <end position="30"/>
    </location>
</feature>
<dbReference type="Proteomes" id="UP001603978">
    <property type="component" value="Unassembled WGS sequence"/>
</dbReference>
<feature type="chain" id="PRO_5047306539" evidence="1">
    <location>
        <begin position="31"/>
        <end position="54"/>
    </location>
</feature>
<keyword evidence="1" id="KW-0732">Signal</keyword>
<organism evidence="2 3">
    <name type="scientific">Nonomuraea marmarensis</name>
    <dbReference type="NCBI Taxonomy" id="3351344"/>
    <lineage>
        <taxon>Bacteria</taxon>
        <taxon>Bacillati</taxon>
        <taxon>Actinomycetota</taxon>
        <taxon>Actinomycetes</taxon>
        <taxon>Streptosporangiales</taxon>
        <taxon>Streptosporangiaceae</taxon>
        <taxon>Nonomuraea</taxon>
    </lineage>
</organism>
<gene>
    <name evidence="2" type="ORF">ACFLIM_09955</name>
</gene>